<gene>
    <name evidence="1" type="ORF">H6G03_34445</name>
</gene>
<keyword evidence="2" id="KW-1185">Reference proteome</keyword>
<comment type="caution">
    <text evidence="1">The sequence shown here is derived from an EMBL/GenBank/DDBJ whole genome shotgun (WGS) entry which is preliminary data.</text>
</comment>
<dbReference type="Proteomes" id="UP000641646">
    <property type="component" value="Unassembled WGS sequence"/>
</dbReference>
<dbReference type="RefSeq" id="WP_190475094.1">
    <property type="nucleotide sequence ID" value="NZ_JACJPW010000166.1"/>
</dbReference>
<evidence type="ECO:0000313" key="2">
    <source>
        <dbReference type="Proteomes" id="UP000641646"/>
    </source>
</evidence>
<dbReference type="EMBL" id="JACJPW010000166">
    <property type="protein sequence ID" value="MBD2186103.1"/>
    <property type="molecule type" value="Genomic_DNA"/>
</dbReference>
<proteinExistence type="predicted"/>
<name>A0A926VLX8_9CYAN</name>
<sequence>MQTVNFIGYECEIKVSRYDRGTSPCLRLVNTEGMPVATATINVPELQLPPDFVVIKNYAENEGILPALVAAQIVHPTGQTVPVGHCIGYICQLAPEVLAQLPSVELNNIKL</sequence>
<reference evidence="1" key="2">
    <citation type="submission" date="2020-08" db="EMBL/GenBank/DDBJ databases">
        <authorList>
            <person name="Chen M."/>
            <person name="Teng W."/>
            <person name="Zhao L."/>
            <person name="Hu C."/>
            <person name="Zhou Y."/>
            <person name="Han B."/>
            <person name="Song L."/>
            <person name="Shu W."/>
        </authorList>
    </citation>
    <scope>NUCLEOTIDE SEQUENCE</scope>
    <source>
        <strain evidence="1">FACHB-1375</strain>
    </source>
</reference>
<organism evidence="1 2">
    <name type="scientific">Aerosakkonema funiforme FACHB-1375</name>
    <dbReference type="NCBI Taxonomy" id="2949571"/>
    <lineage>
        <taxon>Bacteria</taxon>
        <taxon>Bacillati</taxon>
        <taxon>Cyanobacteriota</taxon>
        <taxon>Cyanophyceae</taxon>
        <taxon>Oscillatoriophycideae</taxon>
        <taxon>Aerosakkonematales</taxon>
        <taxon>Aerosakkonemataceae</taxon>
        <taxon>Aerosakkonema</taxon>
    </lineage>
</organism>
<evidence type="ECO:0000313" key="1">
    <source>
        <dbReference type="EMBL" id="MBD2186103.1"/>
    </source>
</evidence>
<dbReference type="AlphaFoldDB" id="A0A926VLX8"/>
<accession>A0A926VLX8</accession>
<protein>
    <submittedName>
        <fullName evidence="1">Uncharacterized protein</fullName>
    </submittedName>
</protein>
<reference evidence="1" key="1">
    <citation type="journal article" date="2015" name="ISME J.">
        <title>Draft Genome Sequence of Streptomyces incarnatus NRRL8089, which Produces the Nucleoside Antibiotic Sinefungin.</title>
        <authorList>
            <person name="Oshima K."/>
            <person name="Hattori M."/>
            <person name="Shimizu H."/>
            <person name="Fukuda K."/>
            <person name="Nemoto M."/>
            <person name="Inagaki K."/>
            <person name="Tamura T."/>
        </authorList>
    </citation>
    <scope>NUCLEOTIDE SEQUENCE</scope>
    <source>
        <strain evidence="1">FACHB-1375</strain>
    </source>
</reference>